<name>A0A0E4CME9_MYCLN</name>
<protein>
    <submittedName>
        <fullName evidence="1">Uncharacterized protein</fullName>
    </submittedName>
</protein>
<accession>A0A0E4CME9</accession>
<sequence>MTTPSTPVRQQLLSLLLVSSGDALDPPREQVTSRQGFQSLSLMHRWRQETYYR</sequence>
<evidence type="ECO:0000313" key="2">
    <source>
        <dbReference type="Proteomes" id="UP000199251"/>
    </source>
</evidence>
<reference evidence="1 2" key="1">
    <citation type="submission" date="2015-03" db="EMBL/GenBank/DDBJ databases">
        <authorList>
            <person name="Urmite Genomes"/>
        </authorList>
    </citation>
    <scope>NUCLEOTIDE SEQUENCE [LARGE SCALE GENOMIC DNA]</scope>
    <source>
        <strain evidence="1 2">CSUR P1491</strain>
    </source>
</reference>
<proteinExistence type="predicted"/>
<gene>
    <name evidence="1" type="ORF">BN1232_01704</name>
</gene>
<dbReference type="STRING" id="141349.BN1232_01704"/>
<evidence type="ECO:0000313" key="1">
    <source>
        <dbReference type="EMBL" id="CQD09372.1"/>
    </source>
</evidence>
<organism evidence="1 2">
    <name type="scientific">Mycobacterium lentiflavum</name>
    <dbReference type="NCBI Taxonomy" id="141349"/>
    <lineage>
        <taxon>Bacteria</taxon>
        <taxon>Bacillati</taxon>
        <taxon>Actinomycetota</taxon>
        <taxon>Actinomycetes</taxon>
        <taxon>Mycobacteriales</taxon>
        <taxon>Mycobacteriaceae</taxon>
        <taxon>Mycobacterium</taxon>
        <taxon>Mycobacterium simiae complex</taxon>
    </lineage>
</organism>
<dbReference type="Proteomes" id="UP000199251">
    <property type="component" value="Unassembled WGS sequence"/>
</dbReference>
<dbReference type="AlphaFoldDB" id="A0A0E4CME9"/>
<dbReference type="EMBL" id="CTEE01000001">
    <property type="protein sequence ID" value="CQD09372.1"/>
    <property type="molecule type" value="Genomic_DNA"/>
</dbReference>